<dbReference type="CDD" id="cd02440">
    <property type="entry name" value="AdoMet_MTases"/>
    <property type="match status" value="3"/>
</dbReference>
<dbReference type="Gene3D" id="3.50.50.60">
    <property type="entry name" value="FAD/NAD(P)-binding domain"/>
    <property type="match status" value="1"/>
</dbReference>
<evidence type="ECO:0000313" key="2">
    <source>
        <dbReference type="EMBL" id="ABG37642.1"/>
    </source>
</evidence>
<dbReference type="PANTHER" id="PTHR43675">
    <property type="entry name" value="ARSENITE METHYLTRANSFERASE"/>
    <property type="match status" value="1"/>
</dbReference>
<sequence>MRVAVVGAGISGLVSAYVLAKAGAEVVLYEKEDSLGGHAKTVCFDGVDLDLGFMVFNRVVGFVTNLRVGLIDLEGYWDHEQVTYPNMMEFFENLGIDMELSDMSFSVSLDQGKGCEWGSRNGFSGLFAQKKNALNPYFWKMLREIVKFKDDVLSYLEVLENNPVVDRNETLGQFVKSRGYSELFQKAYLVPVCGSIWSCPSEGVMNFSAFSVLSFCRNHHLLQIFNHSTISIGSEIFLHRDKTYMPQNSAAWSAWNFLGSTENKVCLTYWLNVLQNIDETGLPFLVTLNPDNAPDHTLLKWSTGRPVPSVAATKASLELDHIQGKRRIWFGGAYQGYGFYEDGLKSGMVAAHGLLGKSCDILRNPKHMVPSMLETGARLFVTRFLGHHISTGCLTLLEDGGTVFSFEGTSKKCSLKTVLKVHNPQFYWKIMTQADLGLADAYINGDFSFVDKDEGLINLFMILIVNRDADNSTSKLNKKRGWWTPLLFTAGIASAKFFIQHVSRQNTLTQARRNISRHYDLKEDEDLKAAQIRKISLLIEKARVNKDHEVLEIGCGWGTLAIEVVQRTGCKYTGITLSEEQLKYAELKVKEAGLQDSIKFHLCDYRQLPKTHKYDTIISCEMIEAVGHEYMEEFFGCCESVLAENGLFVLQFISIPEERYDEYRKSSDFIKEYIFPGGCLPSLTRITSAMASSSRLCVEHVENIGIQYYQTLRYWRKNFLENQREILSLGFNEKFIRTWEYYFDYCAAGFKTHTLGNYQLLNPDRPGGSTRDPVDPVAGPVRVCQKTGRCNDPAKPGRPGGLTHDPGDPGKPVFMNVYVRDYSMFVDLRGKKKREIEEKHEKQFFDRPFQLRLSIFYSQVLLQLSLQLSGILVASMAAANCSSGETCAALIHGKQMAPSRLEAWARLFVTKFLGRHISTHRLILEEEGGATFTFEGTSKKCSLEVVLKVHNPQFYWKVTTRADIGLADAYIDGDFSFADKDQGLLHLIMRCKQIYLPGEEEKVCDFASFYSFDPIGPSNIHLWLSIGVGGHHRYLQQHVLRQNTLTQARRNISRHYDLVWDHSLLILLFNNVHAVGQIDCVEIVWKCMYIASAMFRILMLVKDLSSNEVFSLFLGETMAYSSAIFKTEDEDLNTAQLRKISVLIEKARIDKKHEILDIGCGWGTFAIEVVKQTGCKYTGLTLSVEQLKYAEMKVKEAGLQDNIRLLLCDYRELPKGYKYDRIVSCEMIEHVGHEYMEDFFSSCESALAEDGLLVLQFISIADERYDEYRRSSDFIKEYIFPGGCLPSLSRITSAMGVASRLCKILAMGFDEKFIRTWEYYFDYSSAGFKSYTLGDYQLSVFYLREHDMTPTLEEYERILDFPNNSHKIYLRQRFEDTASEVVNLLGLGKISQCRVADGGFKWKVIEARMKKNAEEGKLGDERYRLVAFTIFGLARIDKKHEILEIGCGWGTFAIEVVKQTGCKYTGLTLSVEQLKYAEMKVKEAGLQDNIRLLLCDYRELPEGYKYDRIVSCEMIEHVGHEYMEDFFSSCESALAEDGLLVLQSTSIADERYDEYRRSSDFIKEYIFPGGCLPSLSRITSAMGVASRLCKILAMGFDEKFIRTWEYYFDYSAAGFKSYALGNYQSDRNSSYLNQLGANEFRDFISECNFLEYPLNGHRYTRFRG</sequence>
<dbReference type="ExpressionAtlas" id="Q0ZCE6">
    <property type="expression patterns" value="baseline and differential"/>
</dbReference>
<proteinExistence type="evidence at transcript level"/>
<accession>Q0ZCE6</accession>
<protein>
    <submittedName>
        <fullName evidence="2">Cyclopropane fatty acid synthase</fullName>
    </submittedName>
</protein>
<dbReference type="InterPro" id="IPR036188">
    <property type="entry name" value="FAD/NAD-bd_sf"/>
</dbReference>
<dbReference type="PANTHER" id="PTHR43675:SF30">
    <property type="entry name" value="CYCLOPROPANE-FATTY-ACYL-PHOSPHOLIPID SYNTHASE"/>
    <property type="match status" value="1"/>
</dbReference>
<dbReference type="Pfam" id="PF13450">
    <property type="entry name" value="NAD_binding_8"/>
    <property type="match status" value="1"/>
</dbReference>
<dbReference type="SUPFAM" id="SSF53335">
    <property type="entry name" value="S-adenosyl-L-methionine-dependent methyltransferases"/>
    <property type="match status" value="3"/>
</dbReference>
<reference evidence="2" key="1">
    <citation type="submission" date="2006-05" db="EMBL/GenBank/DDBJ databases">
        <title>Cloning and characterization of non-RGAs based on NBS domain.</title>
        <authorList>
            <person name="Zhang Z.Y."/>
            <person name="Zhang Q."/>
        </authorList>
    </citation>
    <scope>NUCLEOTIDE SEQUENCE</scope>
</reference>
<feature type="region of interest" description="Disordered" evidence="1">
    <location>
        <begin position="788"/>
        <end position="809"/>
    </location>
</feature>
<dbReference type="PRINTS" id="PR00419">
    <property type="entry name" value="ADXRDTASE"/>
</dbReference>
<dbReference type="Gene3D" id="3.40.50.150">
    <property type="entry name" value="Vaccinia Virus protein VP39"/>
    <property type="match status" value="3"/>
</dbReference>
<evidence type="ECO:0000256" key="1">
    <source>
        <dbReference type="SAM" id="MobiDB-lite"/>
    </source>
</evidence>
<dbReference type="InterPro" id="IPR029063">
    <property type="entry name" value="SAM-dependent_MTases_sf"/>
</dbReference>
<dbReference type="SUPFAM" id="SSF51905">
    <property type="entry name" value="FAD/NAD(P)-binding domain"/>
    <property type="match status" value="1"/>
</dbReference>
<name>Q0ZCE6_POPTR</name>
<dbReference type="EMBL" id="DQ536149">
    <property type="protein sequence ID" value="ABG37642.1"/>
    <property type="molecule type" value="mRNA"/>
</dbReference>
<dbReference type="Pfam" id="PF02353">
    <property type="entry name" value="CMAS"/>
    <property type="match status" value="3"/>
</dbReference>
<dbReference type="InterPro" id="IPR026669">
    <property type="entry name" value="Arsenite_MeTrfase-like"/>
</dbReference>
<organism evidence="2">
    <name type="scientific">Populus trichocarpa</name>
    <name type="common">Western balsam poplar</name>
    <name type="synonym">Populus balsamifera subsp. trichocarpa</name>
    <dbReference type="NCBI Taxonomy" id="3694"/>
    <lineage>
        <taxon>Eukaryota</taxon>
        <taxon>Viridiplantae</taxon>
        <taxon>Streptophyta</taxon>
        <taxon>Embryophyta</taxon>
        <taxon>Tracheophyta</taxon>
        <taxon>Spermatophyta</taxon>
        <taxon>Magnoliopsida</taxon>
        <taxon>eudicotyledons</taxon>
        <taxon>Gunneridae</taxon>
        <taxon>Pentapetalae</taxon>
        <taxon>rosids</taxon>
        <taxon>fabids</taxon>
        <taxon>Malpighiales</taxon>
        <taxon>Salicaceae</taxon>
        <taxon>Saliceae</taxon>
        <taxon>Populus</taxon>
    </lineage>
</organism>